<dbReference type="SUPFAM" id="SSF50729">
    <property type="entry name" value="PH domain-like"/>
    <property type="match status" value="1"/>
</dbReference>
<gene>
    <name evidence="2" type="ORF">KEM09_14375</name>
</gene>
<evidence type="ECO:0000313" key="3">
    <source>
        <dbReference type="Proteomes" id="UP000721861"/>
    </source>
</evidence>
<dbReference type="Proteomes" id="UP000721861">
    <property type="component" value="Unassembled WGS sequence"/>
</dbReference>
<sequence length="125" mass="14340">MGLLNGILGHAGEVSIEKLKEEFHPILVEGEMLEKAYKVLRDMWVFTNKRLILVDKQGVTGKKVDYQSIPYRSIVRFSKESTGLFDLDAELKIWLSGSSEPIVKEFSKKTNVNEVYLLMSKYILE</sequence>
<accession>A0ABS5KC45</accession>
<dbReference type="EMBL" id="JAGUCN010000016">
    <property type="protein sequence ID" value="MBS2212600.1"/>
    <property type="molecule type" value="Genomic_DNA"/>
</dbReference>
<dbReference type="InterPro" id="IPR037063">
    <property type="entry name" value="PHb_sf"/>
</dbReference>
<evidence type="ECO:0000313" key="2">
    <source>
        <dbReference type="EMBL" id="MBS2212600.1"/>
    </source>
</evidence>
<organism evidence="2 3">
    <name type="scientific">Carboxylicivirga mesophila</name>
    <dbReference type="NCBI Taxonomy" id="1166478"/>
    <lineage>
        <taxon>Bacteria</taxon>
        <taxon>Pseudomonadati</taxon>
        <taxon>Bacteroidota</taxon>
        <taxon>Bacteroidia</taxon>
        <taxon>Marinilabiliales</taxon>
        <taxon>Marinilabiliaceae</taxon>
        <taxon>Carboxylicivirga</taxon>
    </lineage>
</organism>
<feature type="domain" description="Bacterial Pleckstrin homology" evidence="1">
    <location>
        <begin position="2"/>
        <end position="122"/>
    </location>
</feature>
<evidence type="ECO:0000259" key="1">
    <source>
        <dbReference type="Pfam" id="PF08000"/>
    </source>
</evidence>
<dbReference type="InterPro" id="IPR012544">
    <property type="entry name" value="PHb"/>
</dbReference>
<proteinExistence type="predicted"/>
<comment type="caution">
    <text evidence="2">The sequence shown here is derived from an EMBL/GenBank/DDBJ whole genome shotgun (WGS) entry which is preliminary data.</text>
</comment>
<reference evidence="2 3" key="1">
    <citation type="journal article" date="2014" name="Int. J. Syst. Evol. Microbiol.">
        <title>Carboxylicivirga gen. nov. in the family Marinilabiliaceae with two novel species, Carboxylicivirga mesophila sp. nov. and Carboxylicivirga taeanensis sp. nov., and reclassification of Cytophaga fermentans as Saccharicrinis fermentans gen. nov., comb. nov.</title>
        <authorList>
            <person name="Yang S.H."/>
            <person name="Seo H.S."/>
            <person name="Woo J.H."/>
            <person name="Oh H.M."/>
            <person name="Jang H."/>
            <person name="Lee J.H."/>
            <person name="Kim S.J."/>
            <person name="Kwon K.K."/>
        </authorList>
    </citation>
    <scope>NUCLEOTIDE SEQUENCE [LARGE SCALE GENOMIC DNA]</scope>
    <source>
        <strain evidence="2 3">JCM 18290</strain>
    </source>
</reference>
<name>A0ABS5KC45_9BACT</name>
<dbReference type="RefSeq" id="WP_212229340.1">
    <property type="nucleotide sequence ID" value="NZ_JAGUCN010000016.1"/>
</dbReference>
<dbReference type="PANTHER" id="PTHR35796">
    <property type="entry name" value="HYPOTHETICAL CYTOSOLIC PROTEIN"/>
    <property type="match status" value="1"/>
</dbReference>
<dbReference type="CDD" id="cd13225">
    <property type="entry name" value="PH-like_bacteria"/>
    <property type="match status" value="1"/>
</dbReference>
<dbReference type="PANTHER" id="PTHR35796:SF3">
    <property type="entry name" value="BHLH DOMAIN-CONTAINING PROTEIN"/>
    <property type="match status" value="1"/>
</dbReference>
<protein>
    <submittedName>
        <fullName evidence="2">PH domain-containing protein</fullName>
    </submittedName>
</protein>
<keyword evidence="3" id="KW-1185">Reference proteome</keyword>
<dbReference type="Gene3D" id="2.30.29.50">
    <property type="entry name" value="Bacterial Pleckstrin homology domain"/>
    <property type="match status" value="1"/>
</dbReference>
<dbReference type="Pfam" id="PF08000">
    <property type="entry name" value="bPH_1"/>
    <property type="match status" value="1"/>
</dbReference>